<dbReference type="GO" id="GO:0003677">
    <property type="term" value="F:DNA binding"/>
    <property type="evidence" value="ECO:0007669"/>
    <property type="project" value="UniProtKB-UniRule"/>
</dbReference>
<feature type="region of interest" description="Disordered" evidence="5">
    <location>
        <begin position="92"/>
        <end position="121"/>
    </location>
</feature>
<dbReference type="PROSITE" id="PS50118">
    <property type="entry name" value="HMG_BOX_2"/>
    <property type="match status" value="1"/>
</dbReference>
<dbReference type="SUPFAM" id="SSF47095">
    <property type="entry name" value="HMG-box"/>
    <property type="match status" value="1"/>
</dbReference>
<dbReference type="GO" id="GO:0005634">
    <property type="term" value="C:nucleus"/>
    <property type="evidence" value="ECO:0007669"/>
    <property type="project" value="UniProtKB-SubCell"/>
</dbReference>
<keyword evidence="3 4" id="KW-0539">Nucleus</keyword>
<evidence type="ECO:0000256" key="2">
    <source>
        <dbReference type="ARBA" id="ARBA00023125"/>
    </source>
</evidence>
<dbReference type="Pfam" id="PF00505">
    <property type="entry name" value="HMG_box"/>
    <property type="match status" value="1"/>
</dbReference>
<dbReference type="EMBL" id="PJQL01003667">
    <property type="protein sequence ID" value="RCH80926.1"/>
    <property type="molecule type" value="Genomic_DNA"/>
</dbReference>
<evidence type="ECO:0000256" key="1">
    <source>
        <dbReference type="ARBA" id="ARBA00004123"/>
    </source>
</evidence>
<feature type="compositionally biased region" description="Polar residues" evidence="5">
    <location>
        <begin position="204"/>
        <end position="213"/>
    </location>
</feature>
<feature type="domain" description="HMG box" evidence="6">
    <location>
        <begin position="117"/>
        <end position="185"/>
    </location>
</feature>
<feature type="region of interest" description="Disordered" evidence="5">
    <location>
        <begin position="189"/>
        <end position="245"/>
    </location>
</feature>
<proteinExistence type="predicted"/>
<dbReference type="AlphaFoldDB" id="A0A367ITG6"/>
<dbReference type="SMART" id="SM00398">
    <property type="entry name" value="HMG"/>
    <property type="match status" value="1"/>
</dbReference>
<evidence type="ECO:0000256" key="5">
    <source>
        <dbReference type="SAM" id="MobiDB-lite"/>
    </source>
</evidence>
<dbReference type="PANTHER" id="PTHR48112:SF32">
    <property type="entry name" value="HIGH MOBILITY GROUP PROTEIN B3"/>
    <property type="match status" value="1"/>
</dbReference>
<keyword evidence="8" id="KW-1185">Reference proteome</keyword>
<evidence type="ECO:0000313" key="8">
    <source>
        <dbReference type="Proteomes" id="UP000252139"/>
    </source>
</evidence>
<protein>
    <submittedName>
        <fullName evidence="7">Non-histone protein</fullName>
    </submittedName>
</protein>
<reference evidence="7 8" key="1">
    <citation type="journal article" date="2018" name="G3 (Bethesda)">
        <title>Phylogenetic and Phylogenomic Definition of Rhizopus Species.</title>
        <authorList>
            <person name="Gryganskyi A.P."/>
            <person name="Golan J."/>
            <person name="Dolatabadi S."/>
            <person name="Mondo S."/>
            <person name="Robb S."/>
            <person name="Idnurm A."/>
            <person name="Muszewska A."/>
            <person name="Steczkiewicz K."/>
            <person name="Masonjones S."/>
            <person name="Liao H.L."/>
            <person name="Gajdeczka M.T."/>
            <person name="Anike F."/>
            <person name="Vuek A."/>
            <person name="Anishchenko I.M."/>
            <person name="Voigt K."/>
            <person name="de Hoog G.S."/>
            <person name="Smith M.E."/>
            <person name="Heitman J."/>
            <person name="Vilgalys R."/>
            <person name="Stajich J.E."/>
        </authorList>
    </citation>
    <scope>NUCLEOTIDE SEQUENCE [LARGE SCALE GENOMIC DNA]</scope>
    <source>
        <strain evidence="7 8">CBS 357.93</strain>
    </source>
</reference>
<dbReference type="InterPro" id="IPR009071">
    <property type="entry name" value="HMG_box_dom"/>
</dbReference>
<name>A0A367ITG6_RHIAZ</name>
<comment type="caution">
    <text evidence="7">The sequence shown here is derived from an EMBL/GenBank/DDBJ whole genome shotgun (WGS) entry which is preliminary data.</text>
</comment>
<keyword evidence="2 4" id="KW-0238">DNA-binding</keyword>
<feature type="compositionally biased region" description="Basic and acidic residues" evidence="5">
    <location>
        <begin position="102"/>
        <end position="115"/>
    </location>
</feature>
<dbReference type="Gene3D" id="1.10.30.10">
    <property type="entry name" value="High mobility group box domain"/>
    <property type="match status" value="1"/>
</dbReference>
<dbReference type="InterPro" id="IPR056513">
    <property type="entry name" value="INO80F"/>
</dbReference>
<dbReference type="InterPro" id="IPR036910">
    <property type="entry name" value="HMG_box_dom_sf"/>
</dbReference>
<feature type="compositionally biased region" description="Low complexity" evidence="5">
    <location>
        <begin position="189"/>
        <end position="200"/>
    </location>
</feature>
<evidence type="ECO:0000256" key="3">
    <source>
        <dbReference type="ARBA" id="ARBA00023242"/>
    </source>
</evidence>
<feature type="DNA-binding region" description="HMG box" evidence="4">
    <location>
        <begin position="117"/>
        <end position="185"/>
    </location>
</feature>
<feature type="compositionally biased region" description="Polar residues" evidence="5">
    <location>
        <begin position="231"/>
        <end position="245"/>
    </location>
</feature>
<dbReference type="InterPro" id="IPR050342">
    <property type="entry name" value="HMGB"/>
</dbReference>
<dbReference type="Proteomes" id="UP000252139">
    <property type="component" value="Unassembled WGS sequence"/>
</dbReference>
<evidence type="ECO:0000256" key="4">
    <source>
        <dbReference type="PROSITE-ProRule" id="PRU00267"/>
    </source>
</evidence>
<evidence type="ECO:0000313" key="7">
    <source>
        <dbReference type="EMBL" id="RCH80926.1"/>
    </source>
</evidence>
<gene>
    <name evidence="7" type="primary">NHP10_1</name>
    <name evidence="7" type="ORF">CU097_002951</name>
</gene>
<evidence type="ECO:0000259" key="6">
    <source>
        <dbReference type="PROSITE" id="PS50118"/>
    </source>
</evidence>
<dbReference type="Pfam" id="PF24245">
    <property type="entry name" value="INO80F"/>
    <property type="match status" value="1"/>
</dbReference>
<sequence>MTNKKCICLDLKYKTKLIDLKKRIREVEKENDLLNVRLYKARKSIRHLKLERVFLLDRIEKSGNHIVDDNDEPLDLLSEMEDDSEVEKMIQKYSKGSNNTRSKQDQEQKPKRDPNAPRGPGNVFFIYCRMERDKVKDECQTDNLGEITRILGQRWKNLSADEKKKYQDIFKKEYKEYTEALNAYAASLPTTTESTASSPAQPVDYSNTLPQSHESFEAFTEEQKKEAPYPQESSSTTTTMSWYPS</sequence>
<organism evidence="7 8">
    <name type="scientific">Rhizopus azygosporus</name>
    <name type="common">Rhizopus microsporus var. azygosporus</name>
    <dbReference type="NCBI Taxonomy" id="86630"/>
    <lineage>
        <taxon>Eukaryota</taxon>
        <taxon>Fungi</taxon>
        <taxon>Fungi incertae sedis</taxon>
        <taxon>Mucoromycota</taxon>
        <taxon>Mucoromycotina</taxon>
        <taxon>Mucoromycetes</taxon>
        <taxon>Mucorales</taxon>
        <taxon>Mucorineae</taxon>
        <taxon>Rhizopodaceae</taxon>
        <taxon>Rhizopus</taxon>
    </lineage>
</organism>
<dbReference type="OrthoDB" id="1919336at2759"/>
<comment type="subcellular location">
    <subcellularLocation>
        <location evidence="1">Nucleus</location>
    </subcellularLocation>
</comment>
<accession>A0A367ITG6</accession>
<dbReference type="PANTHER" id="PTHR48112">
    <property type="entry name" value="HIGH MOBILITY GROUP PROTEIN DSP1"/>
    <property type="match status" value="1"/>
</dbReference>
<dbReference type="STRING" id="86630.A0A367ITG6"/>